<dbReference type="Gene3D" id="3.90.79.10">
    <property type="entry name" value="Nucleoside Triphosphate Pyrophosphohydrolase"/>
    <property type="match status" value="1"/>
</dbReference>
<evidence type="ECO:0000256" key="2">
    <source>
        <dbReference type="ARBA" id="ARBA00022723"/>
    </source>
</evidence>
<dbReference type="PROSITE" id="PS51462">
    <property type="entry name" value="NUDIX"/>
    <property type="match status" value="1"/>
</dbReference>
<dbReference type="PANTHER" id="PTHR12629:SF0">
    <property type="entry name" value="DIPHOSPHOINOSITOL-POLYPHOSPHATE DIPHOSPHATASE"/>
    <property type="match status" value="1"/>
</dbReference>
<evidence type="ECO:0000313" key="7">
    <source>
        <dbReference type="Proteomes" id="UP001262410"/>
    </source>
</evidence>
<reference evidence="6 7" key="1">
    <citation type="submission" date="2023-07" db="EMBL/GenBank/DDBJ databases">
        <title>Sorghum-associated microbial communities from plants grown in Nebraska, USA.</title>
        <authorList>
            <person name="Schachtman D."/>
        </authorList>
    </citation>
    <scope>NUCLEOTIDE SEQUENCE [LARGE SCALE GENOMIC DNA]</scope>
    <source>
        <strain evidence="6 7">584</strain>
    </source>
</reference>
<keyword evidence="7" id="KW-1185">Reference proteome</keyword>
<gene>
    <name evidence="6" type="ORF">E9232_003232</name>
</gene>
<dbReference type="Proteomes" id="UP001262410">
    <property type="component" value="Unassembled WGS sequence"/>
</dbReference>
<evidence type="ECO:0000259" key="5">
    <source>
        <dbReference type="PROSITE" id="PS51462"/>
    </source>
</evidence>
<comment type="cofactor">
    <cofactor evidence="1">
        <name>Mg(2+)</name>
        <dbReference type="ChEBI" id="CHEBI:18420"/>
    </cofactor>
</comment>
<dbReference type="InterPro" id="IPR047198">
    <property type="entry name" value="DDP-like_NUDIX"/>
</dbReference>
<proteinExistence type="predicted"/>
<protein>
    <submittedName>
        <fullName evidence="6">8-oxo-dGTP pyrophosphatase MutT (NUDIX family)</fullName>
    </submittedName>
</protein>
<keyword evidence="2" id="KW-0479">Metal-binding</keyword>
<evidence type="ECO:0000256" key="1">
    <source>
        <dbReference type="ARBA" id="ARBA00001946"/>
    </source>
</evidence>
<organism evidence="6 7">
    <name type="scientific">Inquilinus ginsengisoli</name>
    <dbReference type="NCBI Taxonomy" id="363840"/>
    <lineage>
        <taxon>Bacteria</taxon>
        <taxon>Pseudomonadati</taxon>
        <taxon>Pseudomonadota</taxon>
        <taxon>Alphaproteobacteria</taxon>
        <taxon>Rhodospirillales</taxon>
        <taxon>Rhodospirillaceae</taxon>
        <taxon>Inquilinus</taxon>
    </lineage>
</organism>
<dbReference type="Pfam" id="PF00293">
    <property type="entry name" value="NUDIX"/>
    <property type="match status" value="1"/>
</dbReference>
<evidence type="ECO:0000256" key="3">
    <source>
        <dbReference type="ARBA" id="ARBA00022801"/>
    </source>
</evidence>
<comment type="caution">
    <text evidence="6">The sequence shown here is derived from an EMBL/GenBank/DDBJ whole genome shotgun (WGS) entry which is preliminary data.</text>
</comment>
<evidence type="ECO:0000256" key="4">
    <source>
        <dbReference type="ARBA" id="ARBA00022842"/>
    </source>
</evidence>
<feature type="domain" description="Nudix hydrolase" evidence="5">
    <location>
        <begin position="7"/>
        <end position="141"/>
    </location>
</feature>
<dbReference type="PANTHER" id="PTHR12629">
    <property type="entry name" value="DIPHOSPHOINOSITOL POLYPHOSPHATE PHOSPHOHYDROLASE"/>
    <property type="match status" value="1"/>
</dbReference>
<keyword evidence="4" id="KW-0460">Magnesium</keyword>
<sequence length="149" mass="17024">MTGREQATRLQFGALPYRFRQDGSLEILLVTSRRTRRWIIPKGWAIKHKTPAKSAAREAYEEAGVQGVVRTISIGSFVYDKWLDDDDLSVRCEVHVFPLQVERQRRTWPEHGERETRWLDPDAALLLVEEPGLRSLISDFHGGIAARGG</sequence>
<dbReference type="CDD" id="cd04666">
    <property type="entry name" value="NUDIX_DIPP2_like_Nudt4"/>
    <property type="match status" value="1"/>
</dbReference>
<name>A0ABU1JQ17_9PROT</name>
<keyword evidence="3" id="KW-0378">Hydrolase</keyword>
<dbReference type="InterPro" id="IPR015797">
    <property type="entry name" value="NUDIX_hydrolase-like_dom_sf"/>
</dbReference>
<dbReference type="RefSeq" id="WP_309795328.1">
    <property type="nucleotide sequence ID" value="NZ_JAVDPW010000005.1"/>
</dbReference>
<accession>A0ABU1JQ17</accession>
<dbReference type="EMBL" id="JAVDPW010000005">
    <property type="protein sequence ID" value="MDR6290706.1"/>
    <property type="molecule type" value="Genomic_DNA"/>
</dbReference>
<evidence type="ECO:0000313" key="6">
    <source>
        <dbReference type="EMBL" id="MDR6290706.1"/>
    </source>
</evidence>
<dbReference type="InterPro" id="IPR000086">
    <property type="entry name" value="NUDIX_hydrolase_dom"/>
</dbReference>
<dbReference type="SUPFAM" id="SSF55811">
    <property type="entry name" value="Nudix"/>
    <property type="match status" value="1"/>
</dbReference>